<dbReference type="Gene3D" id="3.40.720.10">
    <property type="entry name" value="Alkaline Phosphatase, subunit A"/>
    <property type="match status" value="1"/>
</dbReference>
<comment type="PTM">
    <text evidence="1">The conversion to 3-oxoalanine (also known as C-formylglycine, FGly), of a serine or cysteine residue in prokaryotes and of a cysteine residue in eukaryotes, is critical for catalytic activity.</text>
</comment>
<dbReference type="Pfam" id="PF00884">
    <property type="entry name" value="Sulfatase"/>
    <property type="match status" value="1"/>
</dbReference>
<name>B5CWC3_PHOPM</name>
<accession>B5CWC3</accession>
<dbReference type="OrthoDB" id="9765065at2"/>
<dbReference type="Proteomes" id="UP000003452">
    <property type="component" value="Unassembled WGS sequence"/>
</dbReference>
<feature type="modified residue" description="3-oxoalanine (Ser)" evidence="1">
    <location>
        <position position="81"/>
    </location>
</feature>
<dbReference type="GO" id="GO:0016787">
    <property type="term" value="F:hydrolase activity"/>
    <property type="evidence" value="ECO:0007669"/>
    <property type="project" value="UniProtKB-KW"/>
</dbReference>
<dbReference type="InterPro" id="IPR017850">
    <property type="entry name" value="Alkaline_phosphatase_core_sf"/>
</dbReference>
<dbReference type="CDD" id="cd16027">
    <property type="entry name" value="SGSH"/>
    <property type="match status" value="1"/>
</dbReference>
<proteinExistence type="predicted"/>
<dbReference type="EMBL" id="ABQC02000012">
    <property type="protein sequence ID" value="EDY96570.1"/>
    <property type="molecule type" value="Genomic_DNA"/>
</dbReference>
<organism evidence="3 4">
    <name type="scientific">Phocaeicola plebeius (strain DSM 17135 / JCM 12973 / CCUG 54634 / M2)</name>
    <name type="common">Bacteroides plebeius</name>
    <dbReference type="NCBI Taxonomy" id="484018"/>
    <lineage>
        <taxon>Bacteria</taxon>
        <taxon>Pseudomonadati</taxon>
        <taxon>Bacteroidota</taxon>
        <taxon>Bacteroidia</taxon>
        <taxon>Bacteroidales</taxon>
        <taxon>Bacteroidaceae</taxon>
        <taxon>Phocaeicola</taxon>
    </lineage>
</organism>
<sequence>MKNTLWLTSVAVCTAINMYGKECTESARTDARPNILFCLADDVSFPFWGAYGCKWVRTPHIDQLASQGTLFMNAYTCNAKSGPSRSCILTGRNSWQLEAACNHFAFWPSQFKTFAEVMRENGYVVAKTGKGWAPGDPGQINGKRRELIGPSFDRIKLTPATPEISNIDYAANFAEFIDTRDKSQPFFFWYGSLEPHRFYEYGSGVNKGNYRTTDIDRVPPYWPDCEETRNDMLDFAFELEHFDAHLGKMVEKLKAEGLLDNTIIVVTADNGMPFPRIKGQAYHISNHLPMLVYWPNGIPQKGVKNFDFVNFIDLAPTFLEVAGIDGEAKGMQQIEGRSMLSLIKSGKSKYDSSRNHVLIGKERHDIGRPDDAGYPIRGIVTERYLYVYNFEPDRWPAGNPETGYLNCDGGAIKTELIKDGRTETHKFWSLNFGKRPQEELYDIVKDPDCMHNLISSDEGRKVADKLRKQMFEELKSQGDHRMEGDAGYYERMPYCDKNHRDYYNRLQKGEKLRFPGWIFQSDVDTSHLNK</sequence>
<dbReference type="PANTHER" id="PTHR43751:SF1">
    <property type="entry name" value="SULFATASE ATSG-RELATED"/>
    <property type="match status" value="1"/>
</dbReference>
<dbReference type="EC" id="3.1.6.-" evidence="3"/>
<dbReference type="InterPro" id="IPR000917">
    <property type="entry name" value="Sulfatase_N"/>
</dbReference>
<dbReference type="AlphaFoldDB" id="B5CWC3"/>
<dbReference type="InterPro" id="IPR052701">
    <property type="entry name" value="GAG_Ulvan_Degrading_Sulfatases"/>
</dbReference>
<protein>
    <submittedName>
        <fullName evidence="3">Arylsulfatase</fullName>
        <ecNumber evidence="3">3.1.6.-</ecNumber>
    </submittedName>
</protein>
<dbReference type="HOGENOM" id="CLU_006332_9_3_10"/>
<dbReference type="eggNOG" id="COG3119">
    <property type="taxonomic scope" value="Bacteria"/>
</dbReference>
<gene>
    <name evidence="3" type="ORF">BACPLE_01013</name>
</gene>
<evidence type="ECO:0000313" key="3">
    <source>
        <dbReference type="EMBL" id="EDY96570.1"/>
    </source>
</evidence>
<reference evidence="3 4" key="1">
    <citation type="submission" date="2008-08" db="EMBL/GenBank/DDBJ databases">
        <title>Draft genome sequence of Bacteroides plebeius (DSM 17135).</title>
        <authorList>
            <person name="Sudarsanam P."/>
            <person name="Ley R."/>
            <person name="Guruge J."/>
            <person name="Turnbaugh P.J."/>
            <person name="Mahowald M."/>
            <person name="Liep D."/>
            <person name="Gordon J."/>
        </authorList>
    </citation>
    <scope>NUCLEOTIDE SEQUENCE [LARGE SCALE GENOMIC DNA]</scope>
    <source>
        <strain evidence="4">DSM 17135 / JCM 12973 / M2</strain>
    </source>
</reference>
<dbReference type="RefSeq" id="WP_007558648.1">
    <property type="nucleotide sequence ID" value="NZ_DS990119.1"/>
</dbReference>
<evidence type="ECO:0000259" key="2">
    <source>
        <dbReference type="Pfam" id="PF00884"/>
    </source>
</evidence>
<keyword evidence="3" id="KW-0378">Hydrolase</keyword>
<dbReference type="GeneID" id="43183538"/>
<evidence type="ECO:0000313" key="4">
    <source>
        <dbReference type="Proteomes" id="UP000003452"/>
    </source>
</evidence>
<evidence type="ECO:0000256" key="1">
    <source>
        <dbReference type="PIRSR" id="PIRSR600917-52"/>
    </source>
</evidence>
<dbReference type="PANTHER" id="PTHR43751">
    <property type="entry name" value="SULFATASE"/>
    <property type="match status" value="1"/>
</dbReference>
<comment type="caution">
    <text evidence="3">The sequence shown here is derived from an EMBL/GenBank/DDBJ whole genome shotgun (WGS) entry which is preliminary data.</text>
</comment>
<feature type="domain" description="Sulfatase N-terminal" evidence="2">
    <location>
        <begin position="33"/>
        <end position="324"/>
    </location>
</feature>
<dbReference type="SUPFAM" id="SSF53649">
    <property type="entry name" value="Alkaline phosphatase-like"/>
    <property type="match status" value="1"/>
</dbReference>
<reference evidence="3 4" key="2">
    <citation type="submission" date="2008-08" db="EMBL/GenBank/DDBJ databases">
        <authorList>
            <person name="Fulton L."/>
            <person name="Clifton S."/>
            <person name="Fulton B."/>
            <person name="Xu J."/>
            <person name="Minx P."/>
            <person name="Pepin K.H."/>
            <person name="Johnson M."/>
            <person name="Thiruvilangam P."/>
            <person name="Bhonagiri V."/>
            <person name="Nash W.E."/>
            <person name="Mardis E.R."/>
            <person name="Wilson R.K."/>
        </authorList>
    </citation>
    <scope>NUCLEOTIDE SEQUENCE [LARGE SCALE GENOMIC DNA]</scope>
    <source>
        <strain evidence="4">DSM 17135 / JCM 12973 / M2</strain>
    </source>
</reference>